<evidence type="ECO:0000313" key="2">
    <source>
        <dbReference type="EMBL" id="CAK7918569.1"/>
    </source>
</evidence>
<dbReference type="Proteomes" id="UP001162060">
    <property type="component" value="Unassembled WGS sequence"/>
</dbReference>
<organism evidence="2 3">
    <name type="scientific">Peronospora matthiolae</name>
    <dbReference type="NCBI Taxonomy" id="2874970"/>
    <lineage>
        <taxon>Eukaryota</taxon>
        <taxon>Sar</taxon>
        <taxon>Stramenopiles</taxon>
        <taxon>Oomycota</taxon>
        <taxon>Peronosporomycetes</taxon>
        <taxon>Peronosporales</taxon>
        <taxon>Peronosporaceae</taxon>
        <taxon>Peronospora</taxon>
    </lineage>
</organism>
<accession>A0AAV1THN4</accession>
<name>A0AAV1THN4_9STRA</name>
<comment type="caution">
    <text evidence="2">The sequence shown here is derived from an EMBL/GenBank/DDBJ whole genome shotgun (WGS) entry which is preliminary data.</text>
</comment>
<evidence type="ECO:0000256" key="1">
    <source>
        <dbReference type="SAM" id="MobiDB-lite"/>
    </source>
</evidence>
<dbReference type="AlphaFoldDB" id="A0AAV1THN4"/>
<evidence type="ECO:0000313" key="3">
    <source>
        <dbReference type="Proteomes" id="UP001162060"/>
    </source>
</evidence>
<proteinExistence type="predicted"/>
<gene>
    <name evidence="2" type="ORF">PM001_LOCUS5820</name>
</gene>
<feature type="region of interest" description="Disordered" evidence="1">
    <location>
        <begin position="57"/>
        <end position="77"/>
    </location>
</feature>
<reference evidence="2" key="1">
    <citation type="submission" date="2024-01" db="EMBL/GenBank/DDBJ databases">
        <authorList>
            <person name="Webb A."/>
        </authorList>
    </citation>
    <scope>NUCLEOTIDE SEQUENCE</scope>
    <source>
        <strain evidence="2">Pm1</strain>
    </source>
</reference>
<sequence length="77" mass="8803">MELVHLIVLNNAEHKRVDKSCVGEMPVLNMKVAPELLSTFFGIEDVYDRCARNDNPRRAQRKSETGVLRNYRGEGKS</sequence>
<protein>
    <submittedName>
        <fullName evidence="2">Uncharacterized protein</fullName>
    </submittedName>
</protein>
<dbReference type="EMBL" id="CAKLBY020000047">
    <property type="protein sequence ID" value="CAK7918569.1"/>
    <property type="molecule type" value="Genomic_DNA"/>
</dbReference>